<dbReference type="STRING" id="179408.Osc7112_1743"/>
<name>K9VE76_9CYAN</name>
<gene>
    <name evidence="2" type="ORF">Osc7112_1743</name>
</gene>
<sequence length="398" mass="45844">MLSSAALRKTGSGWEFASEEALEDFVEVHLQSLLGLTVIKRQFTVNEQRCDIIAVDENKRLVVLELKNGEDRYVVQQLTRYYDALLEHKPFADRVDYAQPVRLIAIAPKFHRDNFTDRKYHGLFFQFLQFAIVPDGQNLSLHLKDVDAEHTSQVEITYQERESTENIPSPPKALLKLLSNCQLSQQQEILKTRQKLLSFDTRMEEFVSAGSIKYGKGNSKNSKFCAELCSDSKGSIILFLWLPLKGLTSKTLGRARIWTDWDGNALIEGYVSSGIGGKVSSNKKVIANQTEKVKQNITNIQQWQQNYRYTYFNERNLIEYINSAIKIIKNSAISKIFTYEEMKYIDLAKDVKNVFIKMNIAQRYPNILETIDELDKRACKFSSGQLIDLALQKWLERL</sequence>
<organism evidence="2 3">
    <name type="scientific">Phormidium nigroviride PCC 7112</name>
    <dbReference type="NCBI Taxonomy" id="179408"/>
    <lineage>
        <taxon>Bacteria</taxon>
        <taxon>Bacillati</taxon>
        <taxon>Cyanobacteriota</taxon>
        <taxon>Cyanophyceae</taxon>
        <taxon>Oscillatoriophycideae</taxon>
        <taxon>Oscillatoriales</taxon>
        <taxon>Oscillatoriaceae</taxon>
        <taxon>Phormidium</taxon>
    </lineage>
</organism>
<accession>K9VE76</accession>
<dbReference type="InterPro" id="IPR048301">
    <property type="entry name" value="NucS_C"/>
</dbReference>
<dbReference type="OrthoDB" id="442038at2"/>
<dbReference type="Pfam" id="PF01939">
    <property type="entry name" value="NucS_C"/>
    <property type="match status" value="1"/>
</dbReference>
<evidence type="ECO:0000259" key="1">
    <source>
        <dbReference type="Pfam" id="PF01939"/>
    </source>
</evidence>
<dbReference type="Gene3D" id="3.40.1350.10">
    <property type="match status" value="1"/>
</dbReference>
<dbReference type="Proteomes" id="UP000010478">
    <property type="component" value="Chromosome"/>
</dbReference>
<keyword evidence="3" id="KW-1185">Reference proteome</keyword>
<evidence type="ECO:0000313" key="3">
    <source>
        <dbReference type="Proteomes" id="UP000010478"/>
    </source>
</evidence>
<dbReference type="KEGG" id="oni:Osc7112_1743"/>
<dbReference type="eggNOG" id="COG1637">
    <property type="taxonomic scope" value="Bacteria"/>
</dbReference>
<dbReference type="InterPro" id="IPR011856">
    <property type="entry name" value="tRNA_endonuc-like_dom_sf"/>
</dbReference>
<dbReference type="GO" id="GO:0003676">
    <property type="term" value="F:nucleic acid binding"/>
    <property type="evidence" value="ECO:0007669"/>
    <property type="project" value="InterPro"/>
</dbReference>
<dbReference type="AlphaFoldDB" id="K9VE76"/>
<protein>
    <recommendedName>
        <fullName evidence="1">Endonuclease NucS C-terminal domain-containing protein</fullName>
    </recommendedName>
</protein>
<evidence type="ECO:0000313" key="2">
    <source>
        <dbReference type="EMBL" id="AFZ06236.1"/>
    </source>
</evidence>
<reference evidence="2 3" key="1">
    <citation type="submission" date="2012-05" db="EMBL/GenBank/DDBJ databases">
        <title>Finished chromosome of genome of Oscillatoria sp. PCC 7112.</title>
        <authorList>
            <consortium name="US DOE Joint Genome Institute"/>
            <person name="Gugger M."/>
            <person name="Coursin T."/>
            <person name="Rippka R."/>
            <person name="Tandeau De Marsac N."/>
            <person name="Huntemann M."/>
            <person name="Wei C.-L."/>
            <person name="Han J."/>
            <person name="Detter J.C."/>
            <person name="Han C."/>
            <person name="Tapia R."/>
            <person name="Davenport K."/>
            <person name="Daligault H."/>
            <person name="Erkkila T."/>
            <person name="Gu W."/>
            <person name="Munk A.C.C."/>
            <person name="Teshima H."/>
            <person name="Xu Y."/>
            <person name="Chain P."/>
            <person name="Chen A."/>
            <person name="Krypides N."/>
            <person name="Mavromatis K."/>
            <person name="Markowitz V."/>
            <person name="Szeto E."/>
            <person name="Ivanova N."/>
            <person name="Mikhailova N."/>
            <person name="Ovchinnikova G."/>
            <person name="Pagani I."/>
            <person name="Pati A."/>
            <person name="Goodwin L."/>
            <person name="Peters L."/>
            <person name="Pitluck S."/>
            <person name="Woyke T."/>
            <person name="Kerfeld C."/>
        </authorList>
    </citation>
    <scope>NUCLEOTIDE SEQUENCE [LARGE SCALE GENOMIC DNA]</scope>
    <source>
        <strain evidence="2 3">PCC 7112</strain>
    </source>
</reference>
<dbReference type="RefSeq" id="WP_015175554.1">
    <property type="nucleotide sequence ID" value="NC_019729.1"/>
</dbReference>
<dbReference type="EMBL" id="CP003614">
    <property type="protein sequence ID" value="AFZ06236.1"/>
    <property type="molecule type" value="Genomic_DNA"/>
</dbReference>
<proteinExistence type="predicted"/>
<feature type="domain" description="Endonuclease NucS C-terminal" evidence="1">
    <location>
        <begin position="19"/>
        <end position="89"/>
    </location>
</feature>
<dbReference type="GO" id="GO:0004519">
    <property type="term" value="F:endonuclease activity"/>
    <property type="evidence" value="ECO:0007669"/>
    <property type="project" value="InterPro"/>
</dbReference>
<dbReference type="HOGENOM" id="CLU_057649_0_0_3"/>